<dbReference type="AlphaFoldDB" id="A0A5J4Z138"/>
<gene>
    <name evidence="2" type="ORF">FVE85_0302</name>
</gene>
<protein>
    <submittedName>
        <fullName evidence="2">Uncharacterized protein</fullName>
    </submittedName>
</protein>
<reference evidence="3" key="1">
    <citation type="journal article" date="2019" name="Nat. Commun.">
        <title>Expansion of phycobilisome linker gene families in mesophilic red algae.</title>
        <authorList>
            <person name="Lee J."/>
            <person name="Kim D."/>
            <person name="Bhattacharya D."/>
            <person name="Yoon H.S."/>
        </authorList>
    </citation>
    <scope>NUCLEOTIDE SEQUENCE [LARGE SCALE GENOMIC DNA]</scope>
    <source>
        <strain evidence="3">CCMP 1328</strain>
    </source>
</reference>
<feature type="compositionally biased region" description="Acidic residues" evidence="1">
    <location>
        <begin position="811"/>
        <end position="821"/>
    </location>
</feature>
<evidence type="ECO:0000313" key="3">
    <source>
        <dbReference type="Proteomes" id="UP000324585"/>
    </source>
</evidence>
<dbReference type="EMBL" id="VRMN01000002">
    <property type="protein sequence ID" value="KAA8496573.1"/>
    <property type="molecule type" value="Genomic_DNA"/>
</dbReference>
<evidence type="ECO:0000256" key="1">
    <source>
        <dbReference type="SAM" id="MobiDB-lite"/>
    </source>
</evidence>
<feature type="region of interest" description="Disordered" evidence="1">
    <location>
        <begin position="785"/>
        <end position="835"/>
    </location>
</feature>
<name>A0A5J4Z138_PORPP</name>
<evidence type="ECO:0000313" key="2">
    <source>
        <dbReference type="EMBL" id="KAA8496573.1"/>
    </source>
</evidence>
<sequence length="835" mass="94821">MYVSGWPARSWPPQCAGAGTDRCAFVPQNRTEVRARGRRVRVVARAAETRVQQARRSAEEQHLLHSQIEGGALNVGKIRNTLLPRDQRAVLRLVSEWVLLIQGQFTAGANAREVWALLTEIDERLAPMKYSFLLHRVLSEQTRFFFALGDRMKTELASIGQQEESDHGAAHILFRLLEQFALFRVSPGRAFLVAWFREFNALGGLNALGRADAVKLLGVFARVRVRPSSTLLIDWQNRFLTSPLILPLPEEAQDVRRDKTPADIDSTADQEFSILQAAQILASYAELELSVPPSFLAEVYEWVLEHEIDSEECGCLLLWALATAVGKGIPIAVQGKLLRCIEGSAAEDFSRDAVLDLFEALGSGSVAPVQEETDSFEIILGKLMTSFGRHATSYTTSELESLICNAPRCGIQSAELKRAFYVAFMYGFRENLIDWNPSQLTNIVQTYALLELEPTNAFFSNWFDRFELLCYEFTTSEVSRCAWAVAMCDWTPASKFLKRISHFFTLQRELWSPSDLTTMVWAITKFEAMVYTLPTDKTAAEEFLRLQNVQRQSRNADDEFMDSSRNRTEAKLFQLDEASRDLMRQPKKFIKIPVTTVDDALIEFLNTREYCKDLASMLMNYFVARFEENRGDEMHSLTGPELANILWAFVELSTEEAVIRWNDVDQQRVKEVWLECFGPFVTSASHATLKIVISSMQKLRWQNEISAILAAVPMQVPSNAEQVLLEAEARRAAQRAKVEERKNAWELYQDAEFTDQDRDDDDYLRADSDDGDFFSAFTGTKRNDPYKVPRFEKRKAPRRASGNDRGVVIVDVDDEGDVENLDESKSPRPASDSEQ</sequence>
<dbReference type="Proteomes" id="UP000324585">
    <property type="component" value="Unassembled WGS sequence"/>
</dbReference>
<keyword evidence="3" id="KW-1185">Reference proteome</keyword>
<comment type="caution">
    <text evidence="2">The sequence shown here is derived from an EMBL/GenBank/DDBJ whole genome shotgun (WGS) entry which is preliminary data.</text>
</comment>
<accession>A0A5J4Z138</accession>
<proteinExistence type="predicted"/>
<organism evidence="2 3">
    <name type="scientific">Porphyridium purpureum</name>
    <name type="common">Red alga</name>
    <name type="synonym">Porphyridium cruentum</name>
    <dbReference type="NCBI Taxonomy" id="35688"/>
    <lineage>
        <taxon>Eukaryota</taxon>
        <taxon>Rhodophyta</taxon>
        <taxon>Bangiophyceae</taxon>
        <taxon>Porphyridiales</taxon>
        <taxon>Porphyridiaceae</taxon>
        <taxon>Porphyridium</taxon>
    </lineage>
</organism>